<comment type="caution">
    <text evidence="4">The sequence shown here is derived from an EMBL/GenBank/DDBJ whole genome shotgun (WGS) entry which is preliminary data.</text>
</comment>
<dbReference type="GO" id="GO:0016042">
    <property type="term" value="P:lipid catabolic process"/>
    <property type="evidence" value="ECO:0007669"/>
    <property type="project" value="UniProtKB-KW"/>
</dbReference>
<accession>A0A090D237</accession>
<dbReference type="AlphaFoldDB" id="A0A090D237"/>
<evidence type="ECO:0000313" key="4">
    <source>
        <dbReference type="EMBL" id="CDR34275.1"/>
    </source>
</evidence>
<name>A0A090D237_9BACT</name>
<proteinExistence type="predicted"/>
<dbReference type="EMBL" id="CCEJ010000007">
    <property type="protein sequence ID" value="CDR34275.1"/>
    <property type="molecule type" value="Genomic_DNA"/>
</dbReference>
<dbReference type="Gene3D" id="3.40.50.1820">
    <property type="entry name" value="alpha/beta hydrolase"/>
    <property type="match status" value="1"/>
</dbReference>
<dbReference type="PIRSF" id="PIRSF031982">
    <property type="entry name" value="UCP031982_abhydr"/>
    <property type="match status" value="1"/>
</dbReference>
<organism evidence="4 5">
    <name type="scientific">Candidatus Criblamydia sequanensis CRIB-18</name>
    <dbReference type="NCBI Taxonomy" id="1437425"/>
    <lineage>
        <taxon>Bacteria</taxon>
        <taxon>Pseudomonadati</taxon>
        <taxon>Chlamydiota</taxon>
        <taxon>Chlamydiia</taxon>
        <taxon>Parachlamydiales</taxon>
        <taxon>Candidatus Criblamydiaceae</taxon>
        <taxon>Candidatus Criblamydia</taxon>
    </lineage>
</organism>
<dbReference type="InterPro" id="IPR016986">
    <property type="entry name" value="UCP031982_abhydr"/>
</dbReference>
<dbReference type="Proteomes" id="UP000031552">
    <property type="component" value="Unassembled WGS sequence"/>
</dbReference>
<protein>
    <submittedName>
        <fullName evidence="4">Conserved putative secreted protein</fullName>
    </submittedName>
</protein>
<keyword evidence="1" id="KW-0378">Hydrolase</keyword>
<dbReference type="STRING" id="1437425.CSEC_1461"/>
<dbReference type="InterPro" id="IPR029058">
    <property type="entry name" value="AB_hydrolase_fold"/>
</dbReference>
<reference evidence="4" key="2">
    <citation type="submission" date="2014-09" db="EMBL/GenBank/DDBJ databases">
        <title>Criblamydia sequanensis harbors a mega-plasmid encoding arsenite resistance.</title>
        <authorList>
            <person name="Bertelli C."/>
            <person name="Goesmann A."/>
            <person name="Greub G."/>
        </authorList>
    </citation>
    <scope>NUCLEOTIDE SEQUENCE [LARGE SCALE GENOMIC DNA]</scope>
    <source>
        <strain evidence="4">CRIB-18</strain>
    </source>
</reference>
<evidence type="ECO:0000256" key="2">
    <source>
        <dbReference type="ARBA" id="ARBA00022963"/>
    </source>
</evidence>
<sequence>MKKFFLLFIFLSGTLISQEKLFQDVLTREVGIKTLVFHDSQRERLLITEIYHPNHTTSQGKSTKDLFDRNLAAKEIPFLEGKDKLPLILFSHGYKGDRFTLSWLQETLASYGYITASVDHFSSTWYLQDPEEAMKRWERPLDIQFVLTSLLNDPLFGPHIDSERIGFIGYNLGGLTGIWLAGGVANLYRKPNLYDNASFELDEGTTDLMLSEIDFNKGKENFKDPRIKAEVLFSPVYGFAFDKEGLSTIQIPILIIAGDQDPADPKENAIHFAKWIPKANLSLLQGVNTALFVNERIRLKDKNIPENFRNLHREIVKKIIQFLSAALPSETVQKIPQLENTLP</sequence>
<gene>
    <name evidence="4" type="ORF">CSEC_1461</name>
</gene>
<dbReference type="PANTHER" id="PTHR10272">
    <property type="entry name" value="PLATELET-ACTIVATING FACTOR ACETYLHYDROLASE"/>
    <property type="match status" value="1"/>
</dbReference>
<evidence type="ECO:0000313" key="5">
    <source>
        <dbReference type="Proteomes" id="UP000031552"/>
    </source>
</evidence>
<dbReference type="eggNOG" id="COG4188">
    <property type="taxonomic scope" value="Bacteria"/>
</dbReference>
<dbReference type="Pfam" id="PF03403">
    <property type="entry name" value="PAF-AH_p_II"/>
    <property type="match status" value="1"/>
</dbReference>
<dbReference type="OrthoDB" id="9814760at2"/>
<keyword evidence="2" id="KW-0442">Lipid degradation</keyword>
<dbReference type="PANTHER" id="PTHR10272:SF0">
    <property type="entry name" value="PLATELET-ACTIVATING FACTOR ACETYLHYDROLASE"/>
    <property type="match status" value="1"/>
</dbReference>
<dbReference type="GO" id="GO:0003847">
    <property type="term" value="F:1-alkyl-2-acetylglycerophosphocholine esterase activity"/>
    <property type="evidence" value="ECO:0007669"/>
    <property type="project" value="TreeGrafter"/>
</dbReference>
<evidence type="ECO:0000256" key="3">
    <source>
        <dbReference type="ARBA" id="ARBA00023098"/>
    </source>
</evidence>
<keyword evidence="5" id="KW-1185">Reference proteome</keyword>
<dbReference type="SUPFAM" id="SSF53474">
    <property type="entry name" value="alpha/beta-Hydrolases"/>
    <property type="match status" value="1"/>
</dbReference>
<reference evidence="4" key="1">
    <citation type="submission" date="2013-12" db="EMBL/GenBank/DDBJ databases">
        <authorList>
            <person name="Linke B."/>
        </authorList>
    </citation>
    <scope>NUCLEOTIDE SEQUENCE [LARGE SCALE GENOMIC DNA]</scope>
    <source>
        <strain evidence="4">CRIB-18</strain>
    </source>
</reference>
<dbReference type="RefSeq" id="WP_041017825.1">
    <property type="nucleotide sequence ID" value="NZ_CCEJ010000007.1"/>
</dbReference>
<keyword evidence="3" id="KW-0443">Lipid metabolism</keyword>
<evidence type="ECO:0000256" key="1">
    <source>
        <dbReference type="ARBA" id="ARBA00022801"/>
    </source>
</evidence>